<dbReference type="Pfam" id="PF03473">
    <property type="entry name" value="MOSC"/>
    <property type="match status" value="1"/>
</dbReference>
<accession>E7RYH4</accession>
<sequence>MGRGETMAIVTGLFIYPVKSCGGIKLSETHLLETGLAHDRQWMLVDADGRFVTQRTHPAMALIQTTLEGDVLRLRAPGMGADVEVPVSDFDADAAPRLRSAVFRSEVQTLVEGPVVNEWLSQYLGQPIRLVRADPTFRRQCKPRWEGDQEVTTWLPDAYPLLVVSQGSLDALNRRLVARGAQPVGMERFRPNIVIHDDELQPHEEDDMARLIGLGYVLQMVAPCARCPMPNLDAASGRFQEEPTRTLREYRLNRRGDNVLFGTHAFVAEGAGSALIRVGDTVEPE</sequence>
<evidence type="ECO:0000313" key="2">
    <source>
        <dbReference type="EMBL" id="EFV94482.1"/>
    </source>
</evidence>
<dbReference type="GO" id="GO:0030151">
    <property type="term" value="F:molybdenum ion binding"/>
    <property type="evidence" value="ECO:0007669"/>
    <property type="project" value="InterPro"/>
</dbReference>
<protein>
    <submittedName>
        <fullName evidence="2">MOSC N-terminal beta barrel domain protein</fullName>
    </submittedName>
</protein>
<dbReference type="InterPro" id="IPR011037">
    <property type="entry name" value="Pyrv_Knase-like_insert_dom_sf"/>
</dbReference>
<dbReference type="eggNOG" id="COG3217">
    <property type="taxonomic scope" value="Bacteria"/>
</dbReference>
<dbReference type="STRING" id="887898.HMPREF0551_1738"/>
<dbReference type="SUPFAM" id="SSF141673">
    <property type="entry name" value="MOSC N-terminal domain-like"/>
    <property type="match status" value="1"/>
</dbReference>
<dbReference type="AlphaFoldDB" id="E7RYH4"/>
<dbReference type="PROSITE" id="PS51340">
    <property type="entry name" value="MOSC"/>
    <property type="match status" value="1"/>
</dbReference>
<evidence type="ECO:0000259" key="1">
    <source>
        <dbReference type="PROSITE" id="PS51340"/>
    </source>
</evidence>
<gene>
    <name evidence="2" type="ORF">HMPREF0551_1738</name>
</gene>
<dbReference type="GO" id="GO:0003824">
    <property type="term" value="F:catalytic activity"/>
    <property type="evidence" value="ECO:0007669"/>
    <property type="project" value="InterPro"/>
</dbReference>
<dbReference type="PANTHER" id="PTHR14237:SF19">
    <property type="entry name" value="MITOCHONDRIAL AMIDOXIME REDUCING COMPONENT 1"/>
    <property type="match status" value="1"/>
</dbReference>
<proteinExistence type="predicted"/>
<dbReference type="Proteomes" id="UP000011021">
    <property type="component" value="Unassembled WGS sequence"/>
</dbReference>
<dbReference type="PANTHER" id="PTHR14237">
    <property type="entry name" value="MOLYBDOPTERIN COFACTOR SULFURASE MOSC"/>
    <property type="match status" value="1"/>
</dbReference>
<name>E7RYH4_9BURK</name>
<organism evidence="2 3">
    <name type="scientific">Lautropia mirabilis ATCC 51599</name>
    <dbReference type="NCBI Taxonomy" id="887898"/>
    <lineage>
        <taxon>Bacteria</taxon>
        <taxon>Pseudomonadati</taxon>
        <taxon>Pseudomonadota</taxon>
        <taxon>Betaproteobacteria</taxon>
        <taxon>Burkholderiales</taxon>
        <taxon>Burkholderiaceae</taxon>
        <taxon>Lautropia</taxon>
    </lineage>
</organism>
<dbReference type="Pfam" id="PF03476">
    <property type="entry name" value="MOSC_N"/>
    <property type="match status" value="1"/>
</dbReference>
<dbReference type="HOGENOM" id="CLU_028286_0_1_4"/>
<dbReference type="GO" id="GO:0030170">
    <property type="term" value="F:pyridoxal phosphate binding"/>
    <property type="evidence" value="ECO:0007669"/>
    <property type="project" value="InterPro"/>
</dbReference>
<reference evidence="2 3" key="1">
    <citation type="submission" date="2010-12" db="EMBL/GenBank/DDBJ databases">
        <authorList>
            <person name="Muzny D."/>
            <person name="Qin X."/>
            <person name="Deng J."/>
            <person name="Jiang H."/>
            <person name="Liu Y."/>
            <person name="Qu J."/>
            <person name="Song X.-Z."/>
            <person name="Zhang L."/>
            <person name="Thornton R."/>
            <person name="Coyle M."/>
            <person name="Francisco L."/>
            <person name="Jackson L."/>
            <person name="Javaid M."/>
            <person name="Korchina V."/>
            <person name="Kovar C."/>
            <person name="Mata R."/>
            <person name="Mathew T."/>
            <person name="Ngo R."/>
            <person name="Nguyen L."/>
            <person name="Nguyen N."/>
            <person name="Okwuonu G."/>
            <person name="Ongeri F."/>
            <person name="Pham C."/>
            <person name="Simmons D."/>
            <person name="Wilczek-Boney K."/>
            <person name="Hale W."/>
            <person name="Jakkamsetti A."/>
            <person name="Pham P."/>
            <person name="Ruth R."/>
            <person name="San Lucas F."/>
            <person name="Warren J."/>
            <person name="Zhang J."/>
            <person name="Zhao Z."/>
            <person name="Zhou C."/>
            <person name="Zhu D."/>
            <person name="Lee S."/>
            <person name="Bess C."/>
            <person name="Blankenburg K."/>
            <person name="Forbes L."/>
            <person name="Fu Q."/>
            <person name="Gubbala S."/>
            <person name="Hirani K."/>
            <person name="Jayaseelan J.C."/>
            <person name="Lara F."/>
            <person name="Munidasa M."/>
            <person name="Palculict T."/>
            <person name="Patil S."/>
            <person name="Pu L.-L."/>
            <person name="Saada N."/>
            <person name="Tang L."/>
            <person name="Weissenberger G."/>
            <person name="Zhu Y."/>
            <person name="Hemphill L."/>
            <person name="Shang Y."/>
            <person name="Youmans B."/>
            <person name="Ayvaz T."/>
            <person name="Ross M."/>
            <person name="Santibanez J."/>
            <person name="Aqrawi P."/>
            <person name="Gross S."/>
            <person name="Joshi V."/>
            <person name="Fowler G."/>
            <person name="Nazareth L."/>
            <person name="Reid J."/>
            <person name="Worley K."/>
            <person name="Petrosino J."/>
            <person name="Highlander S."/>
            <person name="Gibbs R."/>
        </authorList>
    </citation>
    <scope>NUCLEOTIDE SEQUENCE [LARGE SCALE GENOMIC DNA]</scope>
    <source>
        <strain evidence="2 3">ATCC 51599</strain>
    </source>
</reference>
<dbReference type="SUPFAM" id="SSF50800">
    <property type="entry name" value="PK beta-barrel domain-like"/>
    <property type="match status" value="1"/>
</dbReference>
<feature type="domain" description="MOSC" evidence="1">
    <location>
        <begin position="125"/>
        <end position="285"/>
    </location>
</feature>
<keyword evidence="3" id="KW-1185">Reference proteome</keyword>
<evidence type="ECO:0000313" key="3">
    <source>
        <dbReference type="Proteomes" id="UP000011021"/>
    </source>
</evidence>
<comment type="caution">
    <text evidence="2">The sequence shown here is derived from an EMBL/GenBank/DDBJ whole genome shotgun (WGS) entry which is preliminary data.</text>
</comment>
<dbReference type="InterPro" id="IPR005303">
    <property type="entry name" value="MOCOS_middle"/>
</dbReference>
<dbReference type="EMBL" id="AEQP01000017">
    <property type="protein sequence ID" value="EFV94482.1"/>
    <property type="molecule type" value="Genomic_DNA"/>
</dbReference>
<dbReference type="InterPro" id="IPR005302">
    <property type="entry name" value="MoCF_Sase_C"/>
</dbReference>